<dbReference type="HOGENOM" id="CLU_3101716_0_0_9"/>
<feature type="compositionally biased region" description="Polar residues" evidence="1">
    <location>
        <begin position="1"/>
        <end position="19"/>
    </location>
</feature>
<evidence type="ECO:0000313" key="3">
    <source>
        <dbReference type="Proteomes" id="UP000006620"/>
    </source>
</evidence>
<dbReference type="RefSeq" id="WP_013916109.1">
    <property type="nucleotide sequence ID" value="NC_015690.1"/>
</dbReference>
<protein>
    <submittedName>
        <fullName evidence="2">Uncharacterized protein</fullName>
    </submittedName>
</protein>
<sequence>MMANQRNQVSKADVQSTELNKLPVEGENDTEFSAEEAAEVFSENQNANNNQQ</sequence>
<dbReference type="PATRIC" id="fig|1036673.3.peg.2152"/>
<dbReference type="Proteomes" id="UP000006620">
    <property type="component" value="Chromosome"/>
</dbReference>
<dbReference type="KEGG" id="pms:KNP414_02387"/>
<feature type="compositionally biased region" description="Acidic residues" evidence="1">
    <location>
        <begin position="26"/>
        <end position="38"/>
    </location>
</feature>
<organism evidence="2 3">
    <name type="scientific">Paenibacillus mucilaginosus (strain KNP414)</name>
    <dbReference type="NCBI Taxonomy" id="1036673"/>
    <lineage>
        <taxon>Bacteria</taxon>
        <taxon>Bacillati</taxon>
        <taxon>Bacillota</taxon>
        <taxon>Bacilli</taxon>
        <taxon>Bacillales</taxon>
        <taxon>Paenibacillaceae</taxon>
        <taxon>Paenibacillus</taxon>
    </lineage>
</organism>
<gene>
    <name evidence="2" type="ordered locus">KNP414_02387</name>
</gene>
<feature type="region of interest" description="Disordered" evidence="1">
    <location>
        <begin position="1"/>
        <end position="52"/>
    </location>
</feature>
<evidence type="ECO:0000256" key="1">
    <source>
        <dbReference type="SAM" id="MobiDB-lite"/>
    </source>
</evidence>
<evidence type="ECO:0000313" key="2">
    <source>
        <dbReference type="EMBL" id="AEI40948.1"/>
    </source>
</evidence>
<reference evidence="2 3" key="2">
    <citation type="journal article" date="2013" name="Genome Announc.">
        <title>Genome Sequence of Growth-Improving Paenibacillus mucilaginosus Strain KNP414.</title>
        <authorList>
            <person name="Lu J.J."/>
            <person name="Wang J.F."/>
            <person name="Hu X.F."/>
        </authorList>
    </citation>
    <scope>NUCLEOTIDE SEQUENCE [LARGE SCALE GENOMIC DNA]</scope>
    <source>
        <strain evidence="2 3">KNP414</strain>
    </source>
</reference>
<dbReference type="EMBL" id="CP002869">
    <property type="protein sequence ID" value="AEI40948.1"/>
    <property type="molecule type" value="Genomic_DNA"/>
</dbReference>
<reference evidence="3" key="1">
    <citation type="submission" date="2011-06" db="EMBL/GenBank/DDBJ databases">
        <title>Complete genome sequence of Paenibacillus mucilaginosus KNP414.</title>
        <authorList>
            <person name="Wang J."/>
            <person name="Hu S."/>
            <person name="Hu X."/>
            <person name="Zhang B."/>
            <person name="Dong D."/>
            <person name="Zhang S."/>
            <person name="Zhao K."/>
            <person name="Wu D."/>
        </authorList>
    </citation>
    <scope>NUCLEOTIDE SEQUENCE [LARGE SCALE GENOMIC DNA]</scope>
    <source>
        <strain evidence="3">KNP414</strain>
    </source>
</reference>
<accession>F8F5D7</accession>
<dbReference type="AlphaFoldDB" id="F8F5D7"/>
<name>F8F5D7_PAEMK</name>
<proteinExistence type="predicted"/>